<evidence type="ECO:0000313" key="3">
    <source>
        <dbReference type="EMBL" id="OAI16672.1"/>
    </source>
</evidence>
<gene>
    <name evidence="3" type="ORF">A1355_09140</name>
</gene>
<keyword evidence="4" id="KW-1185">Reference proteome</keyword>
<dbReference type="PANTHER" id="PTHR12149">
    <property type="entry name" value="FRUCTOSAMINE 3 KINASE-RELATED PROTEIN"/>
    <property type="match status" value="1"/>
</dbReference>
<reference evidence="4" key="1">
    <citation type="submission" date="2016-03" db="EMBL/GenBank/DDBJ databases">
        <authorList>
            <person name="Heylen K."/>
            <person name="De Vos P."/>
            <person name="Vekeman B."/>
        </authorList>
    </citation>
    <scope>NUCLEOTIDE SEQUENCE [LARGE SCALE GENOMIC DNA]</scope>
    <source>
        <strain evidence="4">R-45383</strain>
    </source>
</reference>
<dbReference type="STRING" id="702114.A1355_09140"/>
<evidence type="ECO:0000256" key="1">
    <source>
        <dbReference type="ARBA" id="ARBA00009460"/>
    </source>
</evidence>
<organism evidence="3 4">
    <name type="scientific">Methylomonas koyamae</name>
    <dbReference type="NCBI Taxonomy" id="702114"/>
    <lineage>
        <taxon>Bacteria</taxon>
        <taxon>Pseudomonadati</taxon>
        <taxon>Pseudomonadota</taxon>
        <taxon>Gammaproteobacteria</taxon>
        <taxon>Methylococcales</taxon>
        <taxon>Methylococcaceae</taxon>
        <taxon>Methylomonas</taxon>
    </lineage>
</organism>
<accession>A0A177NFQ6</accession>
<evidence type="ECO:0008006" key="5">
    <source>
        <dbReference type="Google" id="ProtNLM"/>
    </source>
</evidence>
<dbReference type="SUPFAM" id="SSF56112">
    <property type="entry name" value="Protein kinase-like (PK-like)"/>
    <property type="match status" value="1"/>
</dbReference>
<dbReference type="GO" id="GO:0016301">
    <property type="term" value="F:kinase activity"/>
    <property type="evidence" value="ECO:0007669"/>
    <property type="project" value="UniProtKB-UniRule"/>
</dbReference>
<comment type="similarity">
    <text evidence="1 2">Belongs to the fructosamine kinase family.</text>
</comment>
<evidence type="ECO:0000256" key="2">
    <source>
        <dbReference type="PIRNR" id="PIRNR006221"/>
    </source>
</evidence>
<keyword evidence="2" id="KW-0418">Kinase</keyword>
<dbReference type="Gene3D" id="3.90.1200.10">
    <property type="match status" value="1"/>
</dbReference>
<evidence type="ECO:0000313" key="4">
    <source>
        <dbReference type="Proteomes" id="UP000077628"/>
    </source>
</evidence>
<dbReference type="AlphaFoldDB" id="A0A177NFQ6"/>
<name>A0A177NFQ6_9GAMM</name>
<proteinExistence type="inferred from homology"/>
<dbReference type="Pfam" id="PF03881">
    <property type="entry name" value="Fructosamin_kin"/>
    <property type="match status" value="1"/>
</dbReference>
<protein>
    <recommendedName>
        <fullName evidence="5">Fructosamine kinase</fullName>
    </recommendedName>
</protein>
<keyword evidence="2" id="KW-0808">Transferase</keyword>
<dbReference type="InterPro" id="IPR011009">
    <property type="entry name" value="Kinase-like_dom_sf"/>
</dbReference>
<dbReference type="PIRSF" id="PIRSF006221">
    <property type="entry name" value="Ketosamine-3-kinase"/>
    <property type="match status" value="1"/>
</dbReference>
<dbReference type="Gene3D" id="3.30.200.20">
    <property type="entry name" value="Phosphorylase Kinase, domain 1"/>
    <property type="match status" value="1"/>
</dbReference>
<dbReference type="Proteomes" id="UP000077628">
    <property type="component" value="Unassembled WGS sequence"/>
</dbReference>
<dbReference type="OrthoDB" id="5291879at2"/>
<dbReference type="RefSeq" id="WP_064030043.1">
    <property type="nucleotide sequence ID" value="NZ_LUUK01000183.1"/>
</dbReference>
<dbReference type="EMBL" id="LUUK01000183">
    <property type="protein sequence ID" value="OAI16672.1"/>
    <property type="molecule type" value="Genomic_DNA"/>
</dbReference>
<dbReference type="InterPro" id="IPR016477">
    <property type="entry name" value="Fructo-/Ketosamine-3-kinase"/>
</dbReference>
<comment type="caution">
    <text evidence="3">The sequence shown here is derived from an EMBL/GenBank/DDBJ whole genome shotgun (WGS) entry which is preliminary data.</text>
</comment>
<sequence>MTLNAELLQHLQQTTGRTLRNPRIASVGGGDINAAYRLRADGVDWFVKLNRASLADMFAAEAAGLRELRESGTVEVPEPICHGRFADQSYLVLHFVELGPLHSTAAGRFGEALAALHRIRQPWFGWHRDNTIGSTPQFNRRADDWVEFWRDRRLGEQLRIAAENGHGGPLQSLGERLRERVGQFFSDYRPHPSLLHGDLWGGNAGCDAQGQPLMYDPACYYGDREADIAMTELFGGFSRDFYAAYQREYPLDSGYKTRVTLYNLYHILNHLNLFGGGYQSQAKRMMEQLLAELG</sequence>
<dbReference type="PANTHER" id="PTHR12149:SF8">
    <property type="entry name" value="PROTEIN-RIBULOSAMINE 3-KINASE"/>
    <property type="match status" value="1"/>
</dbReference>